<dbReference type="EMBL" id="CP150951">
    <property type="protein sequence ID" value="WZC50266.1"/>
    <property type="molecule type" value="Genomic_DNA"/>
</dbReference>
<dbReference type="Proteomes" id="UP001440612">
    <property type="component" value="Chromosome"/>
</dbReference>
<sequence>MLGCGLKCEYSVSEAIGQLVIWFLLIIVTLGLALFVLPYYFLKGPINKTFVVDQNGDKLAQLHVDVNLGEIIGHMIIWIFLSIVTLGFAYLIYWPAVMKKMLSGVKYKPLGQAAPASKIDHGPIISSP</sequence>
<accession>A0ABZ2V8D8</accession>
<dbReference type="Pfam" id="PF20403">
    <property type="entry name" value="DUF6693"/>
    <property type="match status" value="1"/>
</dbReference>
<evidence type="ECO:0000313" key="3">
    <source>
        <dbReference type="Proteomes" id="UP001440612"/>
    </source>
</evidence>
<feature type="transmembrane region" description="Helical" evidence="1">
    <location>
        <begin position="71"/>
        <end position="93"/>
    </location>
</feature>
<organism evidence="2 3">
    <name type="scientific">Yoonia phaeophyticola</name>
    <dbReference type="NCBI Taxonomy" id="3137369"/>
    <lineage>
        <taxon>Bacteria</taxon>
        <taxon>Pseudomonadati</taxon>
        <taxon>Pseudomonadota</taxon>
        <taxon>Alphaproteobacteria</taxon>
        <taxon>Rhodobacterales</taxon>
        <taxon>Paracoccaceae</taxon>
        <taxon>Yoonia</taxon>
    </lineage>
</organism>
<proteinExistence type="predicted"/>
<keyword evidence="1" id="KW-0472">Membrane</keyword>
<name>A0ABZ2V8D8_9RHOB</name>
<dbReference type="RefSeq" id="WP_341368368.1">
    <property type="nucleotide sequence ID" value="NZ_CP150951.2"/>
</dbReference>
<feature type="transmembrane region" description="Helical" evidence="1">
    <location>
        <begin position="20"/>
        <end position="41"/>
    </location>
</feature>
<keyword evidence="1" id="KW-1133">Transmembrane helix</keyword>
<keyword evidence="1" id="KW-0812">Transmembrane</keyword>
<protein>
    <submittedName>
        <fullName evidence="2">DUF6693 family protein</fullName>
    </submittedName>
</protein>
<evidence type="ECO:0000313" key="2">
    <source>
        <dbReference type="EMBL" id="WZC50266.1"/>
    </source>
</evidence>
<keyword evidence="3" id="KW-1185">Reference proteome</keyword>
<evidence type="ECO:0000256" key="1">
    <source>
        <dbReference type="SAM" id="Phobius"/>
    </source>
</evidence>
<dbReference type="InterPro" id="IPR046515">
    <property type="entry name" value="DUF6693"/>
</dbReference>
<reference evidence="3" key="1">
    <citation type="submission" date="2024-04" db="EMBL/GenBank/DDBJ databases">
        <title>Phylogenomic analyses of a clade within the roseobacter group suggest taxonomic reassignments of species of the genera Aestuariivita, Citreicella, Loktanella, Nautella, Pelagibaca, Ruegeria, Thalassobius, Thiobacimonas and Tropicibacter, and the proposal o.</title>
        <authorList>
            <person name="Jeon C.O."/>
        </authorList>
    </citation>
    <scope>NUCLEOTIDE SEQUENCE [LARGE SCALE GENOMIC DNA]</scope>
    <source>
        <strain evidence="3">BS5-3</strain>
    </source>
</reference>
<gene>
    <name evidence="2" type="ORF">AABB29_06395</name>
</gene>